<comment type="subcellular location">
    <subcellularLocation>
        <location evidence="1">Membrane</location>
    </subcellularLocation>
</comment>
<reference evidence="7" key="1">
    <citation type="journal article" date="2023" name="PhytoFront">
        <title>Draft Genome Resources of Seven Strains of Tilletia horrida, Causal Agent of Kernel Smut of Rice.</title>
        <authorList>
            <person name="Khanal S."/>
            <person name="Antony Babu S."/>
            <person name="Zhou X.G."/>
        </authorList>
    </citation>
    <scope>NUCLEOTIDE SEQUENCE</scope>
    <source>
        <strain evidence="7">TX6</strain>
    </source>
</reference>
<feature type="region of interest" description="Disordered" evidence="5">
    <location>
        <begin position="1"/>
        <end position="68"/>
    </location>
</feature>
<gene>
    <name evidence="7" type="ORF">OC846_002357</name>
</gene>
<organism evidence="7 8">
    <name type="scientific">Tilletia horrida</name>
    <dbReference type="NCBI Taxonomy" id="155126"/>
    <lineage>
        <taxon>Eukaryota</taxon>
        <taxon>Fungi</taxon>
        <taxon>Dikarya</taxon>
        <taxon>Basidiomycota</taxon>
        <taxon>Ustilaginomycotina</taxon>
        <taxon>Exobasidiomycetes</taxon>
        <taxon>Tilletiales</taxon>
        <taxon>Tilletiaceae</taxon>
        <taxon>Tilletia</taxon>
    </lineage>
</organism>
<protein>
    <recommendedName>
        <fullName evidence="6">SUN domain-containing protein</fullName>
    </recommendedName>
</protein>
<feature type="compositionally biased region" description="Low complexity" evidence="5">
    <location>
        <begin position="289"/>
        <end position="312"/>
    </location>
</feature>
<dbReference type="InterPro" id="IPR045119">
    <property type="entry name" value="SUN1-5"/>
</dbReference>
<keyword evidence="3" id="KW-1133">Transmembrane helix</keyword>
<dbReference type="GO" id="GO:0005635">
    <property type="term" value="C:nuclear envelope"/>
    <property type="evidence" value="ECO:0007669"/>
    <property type="project" value="TreeGrafter"/>
</dbReference>
<feature type="compositionally biased region" description="Low complexity" evidence="5">
    <location>
        <begin position="259"/>
        <end position="270"/>
    </location>
</feature>
<feature type="compositionally biased region" description="Basic and acidic residues" evidence="5">
    <location>
        <begin position="350"/>
        <end position="365"/>
    </location>
</feature>
<proteinExistence type="predicted"/>
<dbReference type="InterPro" id="IPR012919">
    <property type="entry name" value="SUN_dom"/>
</dbReference>
<keyword evidence="4" id="KW-0472">Membrane</keyword>
<feature type="compositionally biased region" description="Low complexity" evidence="5">
    <location>
        <begin position="326"/>
        <end position="345"/>
    </location>
</feature>
<dbReference type="GO" id="GO:0043495">
    <property type="term" value="F:protein-membrane adaptor activity"/>
    <property type="evidence" value="ECO:0007669"/>
    <property type="project" value="TreeGrafter"/>
</dbReference>
<feature type="compositionally biased region" description="Polar residues" evidence="5">
    <location>
        <begin position="167"/>
        <end position="180"/>
    </location>
</feature>
<dbReference type="EMBL" id="JAPDMZ010000045">
    <property type="protein sequence ID" value="KAK0553826.1"/>
    <property type="molecule type" value="Genomic_DNA"/>
</dbReference>
<dbReference type="PROSITE" id="PS51469">
    <property type="entry name" value="SUN"/>
    <property type="match status" value="1"/>
</dbReference>
<keyword evidence="8" id="KW-1185">Reference proteome</keyword>
<feature type="region of interest" description="Disordered" evidence="5">
    <location>
        <begin position="251"/>
        <end position="385"/>
    </location>
</feature>
<accession>A0AAN6GX73</accession>
<dbReference type="PANTHER" id="PTHR12911">
    <property type="entry name" value="SAD1/UNC-84-LIKE PROTEIN-RELATED"/>
    <property type="match status" value="1"/>
</dbReference>
<sequence>MSRRTPQDFSGVPGPSNGSRQARDLPISSYGAPPSHIDSNAIGFNGIRSLGQGRAPATATTSSGPLNPAETKLAEELINSKLSLADENVLPRSQRNILKRYRTQNGLPDPFTQPPIPEAANPIATTSKTLAGRRAAATRAGARVPDLTRKTTRAAVALDSADLSAYGNPSSDLLPNSNGAGAQKRDLFGDMFRPSRAGTHADTDKTPSRGFPGASATSSRSTVTAIGRTGALGLTSVLNAPAMNGDGTAVSGILMRAPSSGSSAHSQSGSETGRRRAAAAAANVVVPDSGSSLGTLSTRGRSFSGTSSGTASEGEKHTRGPQRRGAAPVATSSSNASNANNTPAAKGKARQVDAHDNDVGDETVRAEQSSASTSAAPARSYSAHTPRFRAKIPAARPAPRPKGPSLFHSFALVLIAMIGAVLLTSALQSGELGQLALKAGIPPAWIPAGFHKLTTPVQANHETTSAGLALPHDLVRTSELDHVYRKLDQVSVKRRRKDSDFEQAIAELQTKLGVSEEDMVKIVYELKAVASRVDAVEDKVKKTHKAIMSGAALGVPGGLPGNAVTVADLRLMNADRTGREDLANPLAGARVIPEITTWDSWWGGRYGVKPRNKGFFWRSRLTGSKDFSHSISDPNAHNPQWALLPIAQVGHCWQFPGAEAQLGIELIRPAKIGAFTIEHVQRELVPDRNSAPLDVELWGIADADDTWQMGILERWKDWKQNELVAAKKEAETQPPNGIPKEWNALVAEGADQPQPTPPADNYVLLGSMRYSLDGHEVQTAEIRPTSKELNLKFSKVLLRFKGNHGAENTCVYRVRVHPERENAP</sequence>
<evidence type="ECO:0000313" key="8">
    <source>
        <dbReference type="Proteomes" id="UP001176517"/>
    </source>
</evidence>
<evidence type="ECO:0000256" key="5">
    <source>
        <dbReference type="SAM" id="MobiDB-lite"/>
    </source>
</evidence>
<feature type="domain" description="SUN" evidence="6">
    <location>
        <begin position="588"/>
        <end position="821"/>
    </location>
</feature>
<evidence type="ECO:0000256" key="4">
    <source>
        <dbReference type="ARBA" id="ARBA00023136"/>
    </source>
</evidence>
<evidence type="ECO:0000256" key="1">
    <source>
        <dbReference type="ARBA" id="ARBA00004370"/>
    </source>
</evidence>
<evidence type="ECO:0000313" key="7">
    <source>
        <dbReference type="EMBL" id="KAK0553826.1"/>
    </source>
</evidence>
<dbReference type="Proteomes" id="UP001176517">
    <property type="component" value="Unassembled WGS sequence"/>
</dbReference>
<feature type="region of interest" description="Disordered" evidence="5">
    <location>
        <begin position="165"/>
        <end position="222"/>
    </location>
</feature>
<dbReference type="Pfam" id="PF07738">
    <property type="entry name" value="Sad1_UNC"/>
    <property type="match status" value="2"/>
</dbReference>
<keyword evidence="2" id="KW-0812">Transmembrane</keyword>
<dbReference type="AlphaFoldDB" id="A0AAN6GX73"/>
<comment type="caution">
    <text evidence="7">The sequence shown here is derived from an EMBL/GenBank/DDBJ whole genome shotgun (WGS) entry which is preliminary data.</text>
</comment>
<dbReference type="Gene3D" id="2.60.120.260">
    <property type="entry name" value="Galactose-binding domain-like"/>
    <property type="match status" value="1"/>
</dbReference>
<dbReference type="PANTHER" id="PTHR12911:SF8">
    <property type="entry name" value="KLAROID PROTEIN-RELATED"/>
    <property type="match status" value="1"/>
</dbReference>
<evidence type="ECO:0000256" key="2">
    <source>
        <dbReference type="ARBA" id="ARBA00022692"/>
    </source>
</evidence>
<dbReference type="GO" id="GO:0016020">
    <property type="term" value="C:membrane"/>
    <property type="evidence" value="ECO:0007669"/>
    <property type="project" value="UniProtKB-SubCell"/>
</dbReference>
<name>A0AAN6GX73_9BASI</name>
<evidence type="ECO:0000259" key="6">
    <source>
        <dbReference type="PROSITE" id="PS51469"/>
    </source>
</evidence>
<feature type="compositionally biased region" description="Low complexity" evidence="5">
    <location>
        <begin position="366"/>
        <end position="383"/>
    </location>
</feature>
<evidence type="ECO:0000256" key="3">
    <source>
        <dbReference type="ARBA" id="ARBA00022989"/>
    </source>
</evidence>